<accession>A0AA86J0H9</accession>
<protein>
    <submittedName>
        <fullName evidence="2">Alpha/beta hydrolase</fullName>
    </submittedName>
</protein>
<dbReference type="Pfam" id="PF00561">
    <property type="entry name" value="Abhydrolase_1"/>
    <property type="match status" value="1"/>
</dbReference>
<dbReference type="PANTHER" id="PTHR43689">
    <property type="entry name" value="HYDROLASE"/>
    <property type="match status" value="1"/>
</dbReference>
<dbReference type="PRINTS" id="PR00412">
    <property type="entry name" value="EPOXHYDRLASE"/>
</dbReference>
<keyword evidence="3" id="KW-1185">Reference proteome</keyword>
<feature type="domain" description="AB hydrolase-1" evidence="1">
    <location>
        <begin position="48"/>
        <end position="282"/>
    </location>
</feature>
<dbReference type="Gene3D" id="3.40.50.1820">
    <property type="entry name" value="alpha/beta hydrolase"/>
    <property type="match status" value="1"/>
</dbReference>
<dbReference type="InterPro" id="IPR000639">
    <property type="entry name" value="Epox_hydrolase-like"/>
</dbReference>
<keyword evidence="2" id="KW-0378">Hydrolase</keyword>
<dbReference type="Proteomes" id="UP001329151">
    <property type="component" value="Chromosome"/>
</dbReference>
<organism evidence="2 3">
    <name type="scientific">Limnobacter thiooxidans</name>
    <dbReference type="NCBI Taxonomy" id="131080"/>
    <lineage>
        <taxon>Bacteria</taxon>
        <taxon>Pseudomonadati</taxon>
        <taxon>Pseudomonadota</taxon>
        <taxon>Betaproteobacteria</taxon>
        <taxon>Burkholderiales</taxon>
        <taxon>Burkholderiaceae</taxon>
        <taxon>Limnobacter</taxon>
    </lineage>
</organism>
<sequence>MNTLLKEFGLAGPDKLTLRDKYSLSTSVFVQCMGIDVHVSIEGSGPDVVMIHGFAASLHTWDETAKQLSKQFRVIRFDLPPFGLTGPVLDEQGFARKMDVAFYQQFVDALLDELNIKKCVMVGNSFGGFLSWDQAQRHPERVRGLIISDAVGYQQPLPVYIRLFTFKTIAWLTRYTIPAFLLRMAVRDVYGDKTKIKKEVMNRYLELFMHKPNRSAVGQMVGVFTDGELGAERLVDVQAKTLIVWGDKDRWVSIDMASRFHRDMPNSELKIYRGVGHIPMEETPERFAIDCITFIETL</sequence>
<dbReference type="EMBL" id="AP028947">
    <property type="protein sequence ID" value="BET27347.1"/>
    <property type="molecule type" value="Genomic_DNA"/>
</dbReference>
<dbReference type="PANTHER" id="PTHR43689:SF8">
    <property type="entry name" value="ALPHA_BETA-HYDROLASES SUPERFAMILY PROTEIN"/>
    <property type="match status" value="1"/>
</dbReference>
<dbReference type="GO" id="GO:0016787">
    <property type="term" value="F:hydrolase activity"/>
    <property type="evidence" value="ECO:0007669"/>
    <property type="project" value="UniProtKB-KW"/>
</dbReference>
<dbReference type="SUPFAM" id="SSF53474">
    <property type="entry name" value="alpha/beta-Hydrolases"/>
    <property type="match status" value="1"/>
</dbReference>
<proteinExistence type="predicted"/>
<dbReference type="KEGG" id="lto:RGQ30_28480"/>
<dbReference type="AlphaFoldDB" id="A0AA86J0H9"/>
<dbReference type="InterPro" id="IPR029058">
    <property type="entry name" value="AB_hydrolase_fold"/>
</dbReference>
<evidence type="ECO:0000313" key="3">
    <source>
        <dbReference type="Proteomes" id="UP001329151"/>
    </source>
</evidence>
<reference evidence="2 3" key="1">
    <citation type="submission" date="2023-10" db="EMBL/GenBank/DDBJ databases">
        <title>Complete Genome Sequence of Limnobacter thiooxidans CS-K2T, Isolated from freshwater lake sediments in Bavaria, Germany.</title>
        <authorList>
            <person name="Naruki M."/>
            <person name="Watanabe A."/>
            <person name="Warashina T."/>
            <person name="Morita T."/>
            <person name="Arakawa K."/>
        </authorList>
    </citation>
    <scope>NUCLEOTIDE SEQUENCE [LARGE SCALE GENOMIC DNA]</scope>
    <source>
        <strain evidence="2 3">CS-K2</strain>
    </source>
</reference>
<evidence type="ECO:0000313" key="2">
    <source>
        <dbReference type="EMBL" id="BET27347.1"/>
    </source>
</evidence>
<dbReference type="RefSeq" id="WP_130557566.1">
    <property type="nucleotide sequence ID" value="NZ_AP028947.1"/>
</dbReference>
<dbReference type="InterPro" id="IPR000073">
    <property type="entry name" value="AB_hydrolase_1"/>
</dbReference>
<name>A0AA86J0H9_9BURK</name>
<evidence type="ECO:0000259" key="1">
    <source>
        <dbReference type="Pfam" id="PF00561"/>
    </source>
</evidence>
<gene>
    <name evidence="2" type="ORF">RGQ30_28480</name>
</gene>
<dbReference type="PRINTS" id="PR00111">
    <property type="entry name" value="ABHYDROLASE"/>
</dbReference>